<protein>
    <submittedName>
        <fullName evidence="2">WG repeat protein</fullName>
    </submittedName>
</protein>
<feature type="signal peptide" evidence="1">
    <location>
        <begin position="1"/>
        <end position="20"/>
    </location>
</feature>
<accession>A0A4R1Q1Z1</accession>
<comment type="caution">
    <text evidence="2">The sequence shown here is derived from an EMBL/GenBank/DDBJ whole genome shotgun (WGS) entry which is preliminary data.</text>
</comment>
<dbReference type="PANTHER" id="PTHR37841">
    <property type="entry name" value="GLR2918 PROTEIN"/>
    <property type="match status" value="1"/>
</dbReference>
<dbReference type="Proteomes" id="UP000295063">
    <property type="component" value="Unassembled WGS sequence"/>
</dbReference>
<gene>
    <name evidence="2" type="ORF">EV210_10122</name>
</gene>
<dbReference type="Pfam" id="PF14903">
    <property type="entry name" value="WG_beta_rep"/>
    <property type="match status" value="6"/>
</dbReference>
<keyword evidence="3" id="KW-1185">Reference proteome</keyword>
<dbReference type="PANTHER" id="PTHR37841:SF1">
    <property type="entry name" value="DUF3298 DOMAIN-CONTAINING PROTEIN"/>
    <property type="match status" value="1"/>
</dbReference>
<organism evidence="2 3">
    <name type="scientific">Anaerospora hongkongensis</name>
    <dbReference type="NCBI Taxonomy" id="244830"/>
    <lineage>
        <taxon>Bacteria</taxon>
        <taxon>Bacillati</taxon>
        <taxon>Bacillota</taxon>
        <taxon>Negativicutes</taxon>
        <taxon>Selenomonadales</taxon>
        <taxon>Sporomusaceae</taxon>
        <taxon>Anaerospora</taxon>
    </lineage>
</organism>
<evidence type="ECO:0000313" key="3">
    <source>
        <dbReference type="Proteomes" id="UP000295063"/>
    </source>
</evidence>
<proteinExistence type="predicted"/>
<dbReference type="RefSeq" id="WP_132073774.1">
    <property type="nucleotide sequence ID" value="NZ_SLUI01000001.1"/>
</dbReference>
<dbReference type="EMBL" id="SLUI01000001">
    <property type="protein sequence ID" value="TCL39827.1"/>
    <property type="molecule type" value="Genomic_DNA"/>
</dbReference>
<name>A0A4R1Q1Z1_9FIRM</name>
<keyword evidence="1" id="KW-0732">Signal</keyword>
<dbReference type="OrthoDB" id="210273at2"/>
<evidence type="ECO:0000313" key="2">
    <source>
        <dbReference type="EMBL" id="TCL39827.1"/>
    </source>
</evidence>
<dbReference type="SUPFAM" id="SSF69360">
    <property type="entry name" value="Cell wall binding repeat"/>
    <property type="match status" value="2"/>
</dbReference>
<dbReference type="InterPro" id="IPR032774">
    <property type="entry name" value="WG_beta_rep"/>
</dbReference>
<feature type="chain" id="PRO_5038678254" evidence="1">
    <location>
        <begin position="21"/>
        <end position="494"/>
    </location>
</feature>
<sequence>MEKFVISLLLTACLSVGMMAGSKGKNAEIREDLHPYAVKTPGGQRYGYIVPQTGVWVIPPSFEQALPFEANGLAKVMQDGKFGVIDKKGCFVVKPVYQMISPFQDGMAMVQTEQDWGFIDERGAFIAMPGTVESGQLFKEGLAGIQINGQWGFLNRKGQIAVPAAFDSVHEFENGLAAVVINNKWGYVNKEGNLTITPDLDAKPSFYNGYAAASQNGRWGYLSEVGSWAVEPRFEAALGFFSGLAAVKENGKWGFIDSTGSLVIEPQFDGAGSFEQDLAPVKLGAQWGYINRQGQVVIAPQFERAAVFSGKLAQVVSQGRWGFINRLGKMKIPPQYEDVRLWNSQPGQMLYWISSGGKYGLMDGNGLFLLPLVFDEIKQLNFKNPDLEYIAVCREQKYGILNMRGEWIIQPVLWRLPDAVYLASKIAVIYEDFYGADGAKIQQHYANLTASGYRFQLNLQYEAALSAFRAAQQINPQDQAASWAINQLLLQLKQ</sequence>
<dbReference type="AlphaFoldDB" id="A0A4R1Q1Z1"/>
<evidence type="ECO:0000256" key="1">
    <source>
        <dbReference type="SAM" id="SignalP"/>
    </source>
</evidence>
<reference evidence="2 3" key="1">
    <citation type="submission" date="2019-03" db="EMBL/GenBank/DDBJ databases">
        <title>Genomic Encyclopedia of Type Strains, Phase IV (KMG-IV): sequencing the most valuable type-strain genomes for metagenomic binning, comparative biology and taxonomic classification.</title>
        <authorList>
            <person name="Goeker M."/>
        </authorList>
    </citation>
    <scope>NUCLEOTIDE SEQUENCE [LARGE SCALE GENOMIC DNA]</scope>
    <source>
        <strain evidence="2 3">DSM 15969</strain>
    </source>
</reference>